<dbReference type="RefSeq" id="WP_058601479.1">
    <property type="nucleotide sequence ID" value="NZ_LDQA01000045.1"/>
</dbReference>
<dbReference type="PANTHER" id="PTHR43401">
    <property type="entry name" value="L-THREONINE 3-DEHYDROGENASE"/>
    <property type="match status" value="1"/>
</dbReference>
<evidence type="ECO:0000313" key="5">
    <source>
        <dbReference type="Proteomes" id="UP000078529"/>
    </source>
</evidence>
<organism evidence="4 5">
    <name type="scientific">Aureimonas ureilytica</name>
    <dbReference type="NCBI Taxonomy" id="401562"/>
    <lineage>
        <taxon>Bacteria</taxon>
        <taxon>Pseudomonadati</taxon>
        <taxon>Pseudomonadota</taxon>
        <taxon>Alphaproteobacteria</taxon>
        <taxon>Hyphomicrobiales</taxon>
        <taxon>Aurantimonadaceae</taxon>
        <taxon>Aureimonas</taxon>
    </lineage>
</organism>
<reference evidence="4 5" key="1">
    <citation type="journal article" date="2016" name="Front. Microbiol.">
        <title>Genomic Resource of Rice Seed Associated Bacteria.</title>
        <authorList>
            <person name="Midha S."/>
            <person name="Bansal K."/>
            <person name="Sharma S."/>
            <person name="Kumar N."/>
            <person name="Patil P.P."/>
            <person name="Chaudhry V."/>
            <person name="Patil P.B."/>
        </authorList>
    </citation>
    <scope>NUCLEOTIDE SEQUENCE [LARGE SCALE GENOMIC DNA]</scope>
    <source>
        <strain evidence="4 5">NS365</strain>
    </source>
</reference>
<sequence>MLTITCETPGRLITETREKPARAEGEVLVRVRRIGVCGTDLHIFSGNQPYLAYPRVMGHELAGTVEEAPEGSTLSTGDAVYIIPYLSCGECHACRKGKTNCCSRIQVLGVHRDGGMTEYLSLPERFVCKAEGISLDQAAMVEFLAIGAHAVRRGAVENGQAVLVVGAGPIGIAVAIFARLRGARVIMLDTREDRLAFARANLGVAETVKAGEGDRERLSELTSGDFFDVVFDATGSPKAMERGFSLVGHGGAYVLVSIVASDISFNDPEFHKRETTLLGSRNATPEDFETVVAALRAGDVPSDALLTHGMSLSEVPERFAGLLDPAAGVIKAMVRID</sequence>
<proteinExistence type="predicted"/>
<evidence type="ECO:0000256" key="1">
    <source>
        <dbReference type="ARBA" id="ARBA00023002"/>
    </source>
</evidence>
<dbReference type="SUPFAM" id="SSF51735">
    <property type="entry name" value="NAD(P)-binding Rossmann-fold domains"/>
    <property type="match status" value="1"/>
</dbReference>
<dbReference type="AlphaFoldDB" id="A0A175RKF4"/>
<feature type="domain" description="Alcohol dehydrogenase-like C-terminal" evidence="2">
    <location>
        <begin position="169"/>
        <end position="294"/>
    </location>
</feature>
<protein>
    <submittedName>
        <fullName evidence="4">Dehydrogenase</fullName>
    </submittedName>
</protein>
<dbReference type="Pfam" id="PF00107">
    <property type="entry name" value="ADH_zinc_N"/>
    <property type="match status" value="1"/>
</dbReference>
<evidence type="ECO:0000259" key="3">
    <source>
        <dbReference type="Pfam" id="PF08240"/>
    </source>
</evidence>
<dbReference type="EMBL" id="LDQA01000045">
    <property type="protein sequence ID" value="KTR03858.1"/>
    <property type="molecule type" value="Genomic_DNA"/>
</dbReference>
<dbReference type="SUPFAM" id="SSF50129">
    <property type="entry name" value="GroES-like"/>
    <property type="match status" value="1"/>
</dbReference>
<dbReference type="InterPro" id="IPR011032">
    <property type="entry name" value="GroES-like_sf"/>
</dbReference>
<keyword evidence="1" id="KW-0560">Oxidoreductase</keyword>
<dbReference type="InterPro" id="IPR036291">
    <property type="entry name" value="NAD(P)-bd_dom_sf"/>
</dbReference>
<name>A0A175RKF4_9HYPH</name>
<keyword evidence="5" id="KW-1185">Reference proteome</keyword>
<feature type="domain" description="Alcohol dehydrogenase-like N-terminal" evidence="3">
    <location>
        <begin position="24"/>
        <end position="130"/>
    </location>
</feature>
<accession>A0A175RKF4</accession>
<dbReference type="PANTHER" id="PTHR43401:SF3">
    <property type="entry name" value="L-GALACTONATE-5-DEHYDROGENASE"/>
    <property type="match status" value="1"/>
</dbReference>
<dbReference type="InterPro" id="IPR013149">
    <property type="entry name" value="ADH-like_C"/>
</dbReference>
<dbReference type="InterPro" id="IPR050129">
    <property type="entry name" value="Zn_alcohol_dh"/>
</dbReference>
<dbReference type="Pfam" id="PF08240">
    <property type="entry name" value="ADH_N"/>
    <property type="match status" value="1"/>
</dbReference>
<dbReference type="CDD" id="cd08261">
    <property type="entry name" value="Zn_ADH7"/>
    <property type="match status" value="1"/>
</dbReference>
<dbReference type="Proteomes" id="UP000078529">
    <property type="component" value="Unassembled WGS sequence"/>
</dbReference>
<dbReference type="Gene3D" id="3.90.180.10">
    <property type="entry name" value="Medium-chain alcohol dehydrogenases, catalytic domain"/>
    <property type="match status" value="1"/>
</dbReference>
<dbReference type="PATRIC" id="fig|401562.4.peg.3273"/>
<evidence type="ECO:0000313" key="4">
    <source>
        <dbReference type="EMBL" id="KTR03858.1"/>
    </source>
</evidence>
<dbReference type="Gene3D" id="3.40.50.720">
    <property type="entry name" value="NAD(P)-binding Rossmann-like Domain"/>
    <property type="match status" value="1"/>
</dbReference>
<comment type="caution">
    <text evidence="4">The sequence shown here is derived from an EMBL/GenBank/DDBJ whole genome shotgun (WGS) entry which is preliminary data.</text>
</comment>
<evidence type="ECO:0000259" key="2">
    <source>
        <dbReference type="Pfam" id="PF00107"/>
    </source>
</evidence>
<gene>
    <name evidence="4" type="ORF">NS365_16960</name>
</gene>
<dbReference type="InterPro" id="IPR013154">
    <property type="entry name" value="ADH-like_N"/>
</dbReference>
<dbReference type="GO" id="GO:0016491">
    <property type="term" value="F:oxidoreductase activity"/>
    <property type="evidence" value="ECO:0007669"/>
    <property type="project" value="UniProtKB-KW"/>
</dbReference>